<dbReference type="GeneID" id="113135884"/>
<dbReference type="InParanoid" id="A0A3Q3KZ41"/>
<feature type="transmembrane region" description="Helical" evidence="10">
    <location>
        <begin position="206"/>
        <end position="229"/>
    </location>
</feature>
<feature type="region of interest" description="Disordered" evidence="9">
    <location>
        <begin position="76"/>
        <end position="102"/>
    </location>
</feature>
<evidence type="ECO:0000256" key="10">
    <source>
        <dbReference type="SAM" id="Phobius"/>
    </source>
</evidence>
<dbReference type="OrthoDB" id="4713066at2759"/>
<feature type="coiled-coil region" evidence="8">
    <location>
        <begin position="106"/>
        <end position="133"/>
    </location>
</feature>
<evidence type="ECO:0000313" key="12">
    <source>
        <dbReference type="Ensembl" id="ENSMAMP00000006828.1"/>
    </source>
</evidence>
<keyword evidence="6" id="KW-0862">Zinc</keyword>
<dbReference type="Pfam" id="PF10601">
    <property type="entry name" value="zf-LITAF-like"/>
    <property type="match status" value="1"/>
</dbReference>
<dbReference type="Proteomes" id="UP000261640">
    <property type="component" value="Unplaced"/>
</dbReference>
<dbReference type="PROSITE" id="PS51837">
    <property type="entry name" value="LITAF"/>
    <property type="match status" value="1"/>
</dbReference>
<keyword evidence="10" id="KW-0812">Transmembrane</keyword>
<keyword evidence="13" id="KW-1185">Reference proteome</keyword>
<dbReference type="SMART" id="SM00714">
    <property type="entry name" value="LITAF"/>
    <property type="match status" value="1"/>
</dbReference>
<dbReference type="GO" id="GO:0098560">
    <property type="term" value="C:cytoplasmic side of late endosome membrane"/>
    <property type="evidence" value="ECO:0007669"/>
    <property type="project" value="TreeGrafter"/>
</dbReference>
<keyword evidence="5" id="KW-0479">Metal-binding</keyword>
<dbReference type="GO" id="GO:0005634">
    <property type="term" value="C:nucleus"/>
    <property type="evidence" value="ECO:0007669"/>
    <property type="project" value="TreeGrafter"/>
</dbReference>
<organism evidence="12 13">
    <name type="scientific">Mastacembelus armatus</name>
    <name type="common">zig-zag eel</name>
    <dbReference type="NCBI Taxonomy" id="205130"/>
    <lineage>
        <taxon>Eukaryota</taxon>
        <taxon>Metazoa</taxon>
        <taxon>Chordata</taxon>
        <taxon>Craniata</taxon>
        <taxon>Vertebrata</taxon>
        <taxon>Euteleostomi</taxon>
        <taxon>Actinopterygii</taxon>
        <taxon>Neopterygii</taxon>
        <taxon>Teleostei</taxon>
        <taxon>Neoteleostei</taxon>
        <taxon>Acanthomorphata</taxon>
        <taxon>Anabantaria</taxon>
        <taxon>Synbranchiformes</taxon>
        <taxon>Mastacembelidae</taxon>
        <taxon>Mastacembelus</taxon>
    </lineage>
</organism>
<evidence type="ECO:0000256" key="8">
    <source>
        <dbReference type="SAM" id="Coils"/>
    </source>
</evidence>
<comment type="subcellular location">
    <subcellularLocation>
        <location evidence="1">Endosome membrane</location>
        <topology evidence="1">Peripheral membrane protein</topology>
        <orientation evidence="1">Cytoplasmic side</orientation>
    </subcellularLocation>
    <subcellularLocation>
        <location evidence="2">Late endosome membrane</location>
    </subcellularLocation>
    <subcellularLocation>
        <location evidence="3">Lysosome membrane</location>
        <topology evidence="3">Peripheral membrane protein</topology>
        <orientation evidence="3">Cytoplasmic side</orientation>
    </subcellularLocation>
</comment>
<dbReference type="InterPro" id="IPR037519">
    <property type="entry name" value="LITAF_fam"/>
</dbReference>
<dbReference type="GeneTree" id="ENSGT01100000263632"/>
<evidence type="ECO:0000256" key="9">
    <source>
        <dbReference type="SAM" id="MobiDB-lite"/>
    </source>
</evidence>
<feature type="compositionally biased region" description="Basic and acidic residues" evidence="9">
    <location>
        <begin position="21"/>
        <end position="33"/>
    </location>
</feature>
<feature type="region of interest" description="Disordered" evidence="9">
    <location>
        <begin position="1"/>
        <end position="52"/>
    </location>
</feature>
<dbReference type="Ensembl" id="ENSMAMT00000007016.2">
    <property type="protein sequence ID" value="ENSMAMP00000006828.1"/>
    <property type="gene ID" value="ENSMAMG00000004664.2"/>
</dbReference>
<reference evidence="12" key="2">
    <citation type="submission" date="2025-09" db="UniProtKB">
        <authorList>
            <consortium name="Ensembl"/>
        </authorList>
    </citation>
    <scope>IDENTIFICATION</scope>
</reference>
<evidence type="ECO:0000256" key="6">
    <source>
        <dbReference type="ARBA" id="ARBA00022833"/>
    </source>
</evidence>
<evidence type="ECO:0000313" key="13">
    <source>
        <dbReference type="Proteomes" id="UP000261640"/>
    </source>
</evidence>
<evidence type="ECO:0000256" key="3">
    <source>
        <dbReference type="ARBA" id="ARBA00004630"/>
    </source>
</evidence>
<dbReference type="STRING" id="205130.ENSMAMP00000006828"/>
<sequence length="252" mass="28366">MESRDHDMELLESFNDTCVSPEREQEQQDKSELDTQTESNQETPELQSSPPTLTAINFRIQQLHNRRFLLQKREHFKKKAEDQGGGSPEELASPVSDEDSDELCELEAIQKELDKLLAKKEELEKQGKSSSGQQDACIASYKMETPHGGIYMLPPFELSQGDSPAEMPLGPIIPVESLGHTSAVTRCPYCERLIATETCSTVSEEMWLVCCLCTMVGCVAGCCFIPFFVDRLRKVNHHCPQCQANIHTLRPF</sequence>
<dbReference type="AlphaFoldDB" id="A0A3Q3KZ41"/>
<evidence type="ECO:0000259" key="11">
    <source>
        <dbReference type="PROSITE" id="PS51837"/>
    </source>
</evidence>
<dbReference type="RefSeq" id="XP_026171999.1">
    <property type="nucleotide sequence ID" value="XM_026316214.2"/>
</dbReference>
<comment type="similarity">
    <text evidence="4">Belongs to the CDIP1/LITAF family.</text>
</comment>
<keyword evidence="8" id="KW-0175">Coiled coil</keyword>
<evidence type="ECO:0000256" key="1">
    <source>
        <dbReference type="ARBA" id="ARBA00004125"/>
    </source>
</evidence>
<evidence type="ECO:0000256" key="2">
    <source>
        <dbReference type="ARBA" id="ARBA00004414"/>
    </source>
</evidence>
<name>A0A3Q3KZ41_9TELE</name>
<dbReference type="InterPro" id="IPR006629">
    <property type="entry name" value="LITAF"/>
</dbReference>
<keyword evidence="7 10" id="KW-0472">Membrane</keyword>
<dbReference type="PANTHER" id="PTHR23292">
    <property type="entry name" value="LIPOPOLYSACCHARIDE-INDUCED TUMOR NECROSIS FACTOR-ALPHA FACTOR"/>
    <property type="match status" value="1"/>
</dbReference>
<feature type="domain" description="LITAF" evidence="11">
    <location>
        <begin position="167"/>
        <end position="251"/>
    </location>
</feature>
<feature type="compositionally biased region" description="Polar residues" evidence="9">
    <location>
        <begin position="34"/>
        <end position="52"/>
    </location>
</feature>
<evidence type="ECO:0000256" key="5">
    <source>
        <dbReference type="ARBA" id="ARBA00022723"/>
    </source>
</evidence>
<dbReference type="GO" id="GO:0008270">
    <property type="term" value="F:zinc ion binding"/>
    <property type="evidence" value="ECO:0007669"/>
    <property type="project" value="TreeGrafter"/>
</dbReference>
<dbReference type="GO" id="GO:0098574">
    <property type="term" value="C:cytoplasmic side of lysosomal membrane"/>
    <property type="evidence" value="ECO:0007669"/>
    <property type="project" value="TreeGrafter"/>
</dbReference>
<dbReference type="PANTHER" id="PTHR23292:SF35">
    <property type="entry name" value="LITAF DOMAIN-CONTAINING PROTEIN"/>
    <property type="match status" value="1"/>
</dbReference>
<protein>
    <submittedName>
        <fullName evidence="12">Lipopolysaccharide induced TNF factor</fullName>
    </submittedName>
</protein>
<evidence type="ECO:0000256" key="4">
    <source>
        <dbReference type="ARBA" id="ARBA00005975"/>
    </source>
</evidence>
<keyword evidence="10" id="KW-1133">Transmembrane helix</keyword>
<accession>A0A3Q3KZ41</accession>
<evidence type="ECO:0000256" key="7">
    <source>
        <dbReference type="ARBA" id="ARBA00023136"/>
    </source>
</evidence>
<proteinExistence type="inferred from homology"/>
<reference evidence="12" key="1">
    <citation type="submission" date="2025-08" db="UniProtKB">
        <authorList>
            <consortium name="Ensembl"/>
        </authorList>
    </citation>
    <scope>IDENTIFICATION</scope>
</reference>